<dbReference type="AlphaFoldDB" id="A0A0R1RWK2"/>
<accession>A0A0R1RWK2</accession>
<keyword evidence="1" id="KW-1133">Transmembrane helix</keyword>
<dbReference type="STRING" id="1423747.FC69_GL001145"/>
<sequence length="61" mass="6714">MSSMAHSALTLLLFVSSVAVLISTVMTFIGFLKKNQTLKKAATVVFWISIVLLLIAYQLLK</sequence>
<feature type="transmembrane region" description="Helical" evidence="1">
    <location>
        <begin position="41"/>
        <end position="60"/>
    </location>
</feature>
<evidence type="ECO:0000256" key="1">
    <source>
        <dbReference type="SAM" id="Phobius"/>
    </source>
</evidence>
<comment type="caution">
    <text evidence="2">The sequence shown here is derived from an EMBL/GenBank/DDBJ whole genome shotgun (WGS) entry which is preliminary data.</text>
</comment>
<keyword evidence="1" id="KW-0472">Membrane</keyword>
<gene>
    <name evidence="2" type="ORF">FC69_GL001145</name>
</gene>
<name>A0A0R1RWK2_9LACO</name>
<dbReference type="Proteomes" id="UP000051264">
    <property type="component" value="Unassembled WGS sequence"/>
</dbReference>
<dbReference type="OrthoDB" id="9980164at2"/>
<dbReference type="EMBL" id="AZEX01000033">
    <property type="protein sequence ID" value="KRL60857.1"/>
    <property type="molecule type" value="Genomic_DNA"/>
</dbReference>
<reference evidence="2 3" key="1">
    <citation type="journal article" date="2015" name="Genome Announc.">
        <title>Expanding the biotechnology potential of lactobacilli through comparative genomics of 213 strains and associated genera.</title>
        <authorList>
            <person name="Sun Z."/>
            <person name="Harris H.M."/>
            <person name="McCann A."/>
            <person name="Guo C."/>
            <person name="Argimon S."/>
            <person name="Zhang W."/>
            <person name="Yang X."/>
            <person name="Jeffery I.B."/>
            <person name="Cooney J.C."/>
            <person name="Kagawa T.F."/>
            <person name="Liu W."/>
            <person name="Song Y."/>
            <person name="Salvetti E."/>
            <person name="Wrobel A."/>
            <person name="Rasinkangas P."/>
            <person name="Parkhill J."/>
            <person name="Rea M.C."/>
            <person name="O'Sullivan O."/>
            <person name="Ritari J."/>
            <person name="Douillard F.P."/>
            <person name="Paul Ross R."/>
            <person name="Yang R."/>
            <person name="Briner A.E."/>
            <person name="Felis G.E."/>
            <person name="de Vos W.M."/>
            <person name="Barrangou R."/>
            <person name="Klaenhammer T.R."/>
            <person name="Caufield P.W."/>
            <person name="Cui Y."/>
            <person name="Zhang H."/>
            <person name="O'Toole P.W."/>
        </authorList>
    </citation>
    <scope>NUCLEOTIDE SEQUENCE [LARGE SCALE GENOMIC DNA]</scope>
    <source>
        <strain evidence="2 3">DSM 14340</strain>
    </source>
</reference>
<evidence type="ECO:0000313" key="2">
    <source>
        <dbReference type="EMBL" id="KRL60857.1"/>
    </source>
</evidence>
<dbReference type="RefSeq" id="WP_025084026.1">
    <property type="nucleotide sequence ID" value="NZ_AZEX01000033.1"/>
</dbReference>
<proteinExistence type="predicted"/>
<keyword evidence="1" id="KW-0812">Transmembrane</keyword>
<feature type="transmembrane region" description="Helical" evidence="1">
    <location>
        <begin position="6"/>
        <end position="29"/>
    </location>
</feature>
<evidence type="ECO:0000313" key="3">
    <source>
        <dbReference type="Proteomes" id="UP000051264"/>
    </source>
</evidence>
<organism evidence="2 3">
    <name type="scientific">Latilactobacillus fuchuensis DSM 14340 = JCM 11249</name>
    <dbReference type="NCBI Taxonomy" id="1423747"/>
    <lineage>
        <taxon>Bacteria</taxon>
        <taxon>Bacillati</taxon>
        <taxon>Bacillota</taxon>
        <taxon>Bacilli</taxon>
        <taxon>Lactobacillales</taxon>
        <taxon>Lactobacillaceae</taxon>
        <taxon>Latilactobacillus</taxon>
    </lineage>
</organism>
<dbReference type="PATRIC" id="fig|1423747.3.peg.1169"/>
<protein>
    <submittedName>
        <fullName evidence="2">Uncharacterized protein</fullName>
    </submittedName>
</protein>